<dbReference type="Pfam" id="PF23500">
    <property type="entry name" value="DUF7133"/>
    <property type="match status" value="1"/>
</dbReference>
<proteinExistence type="predicted"/>
<dbReference type="EMBL" id="UINC01214768">
    <property type="protein sequence ID" value="SVE40146.1"/>
    <property type="molecule type" value="Genomic_DNA"/>
</dbReference>
<name>A0A383D6H8_9ZZZZ</name>
<dbReference type="InterPro" id="IPR011042">
    <property type="entry name" value="6-blade_b-propeller_TolB-like"/>
</dbReference>
<sequence>MTTTKTRIPMPARLATLTVLLAGSVAGLGAQKPPLERVNLPDGFRIEVYASGLEHPRSMVLSPNGTLFVGSRITPREIAQGAPPDAGQVYAVLDRDGDQRADEVITLTHGLNAPNGVAFRDDALYVAEISRILRYDDIETRL</sequence>
<dbReference type="AlphaFoldDB" id="A0A383D6H8"/>
<protein>
    <recommendedName>
        <fullName evidence="1">DUF7133 domain-containing protein</fullName>
    </recommendedName>
</protein>
<dbReference type="SUPFAM" id="SSF50952">
    <property type="entry name" value="Soluble quinoprotein glucose dehydrogenase"/>
    <property type="match status" value="1"/>
</dbReference>
<feature type="domain" description="DUF7133" evidence="1">
    <location>
        <begin position="35"/>
        <end position="137"/>
    </location>
</feature>
<reference evidence="2" key="1">
    <citation type="submission" date="2018-05" db="EMBL/GenBank/DDBJ databases">
        <authorList>
            <person name="Lanie J.A."/>
            <person name="Ng W.-L."/>
            <person name="Kazmierczak K.M."/>
            <person name="Andrzejewski T.M."/>
            <person name="Davidsen T.M."/>
            <person name="Wayne K.J."/>
            <person name="Tettelin H."/>
            <person name="Glass J.I."/>
            <person name="Rusch D."/>
            <person name="Podicherti R."/>
            <person name="Tsui H.-C.T."/>
            <person name="Winkler M.E."/>
        </authorList>
    </citation>
    <scope>NUCLEOTIDE SEQUENCE</scope>
</reference>
<gene>
    <name evidence="2" type="ORF">METZ01_LOCUS493000</name>
</gene>
<feature type="non-terminal residue" evidence="2">
    <location>
        <position position="142"/>
    </location>
</feature>
<dbReference type="InterPro" id="IPR055557">
    <property type="entry name" value="DUF7133"/>
</dbReference>
<evidence type="ECO:0000313" key="2">
    <source>
        <dbReference type="EMBL" id="SVE40146.1"/>
    </source>
</evidence>
<dbReference type="Gene3D" id="2.120.10.30">
    <property type="entry name" value="TolB, C-terminal domain"/>
    <property type="match status" value="1"/>
</dbReference>
<organism evidence="2">
    <name type="scientific">marine metagenome</name>
    <dbReference type="NCBI Taxonomy" id="408172"/>
    <lineage>
        <taxon>unclassified sequences</taxon>
        <taxon>metagenomes</taxon>
        <taxon>ecological metagenomes</taxon>
    </lineage>
</organism>
<accession>A0A383D6H8</accession>
<evidence type="ECO:0000259" key="1">
    <source>
        <dbReference type="Pfam" id="PF23500"/>
    </source>
</evidence>
<dbReference type="InterPro" id="IPR011041">
    <property type="entry name" value="Quinoprot_gluc/sorb_DH_b-prop"/>
</dbReference>